<comment type="caution">
    <text evidence="3">The sequence shown here is derived from an EMBL/GenBank/DDBJ whole genome shotgun (WGS) entry which is preliminary data.</text>
</comment>
<protein>
    <submittedName>
        <fullName evidence="3">Uncharacterized protein</fullName>
    </submittedName>
</protein>
<dbReference type="AlphaFoldDB" id="A0A428NT66"/>
<keyword evidence="1" id="KW-0175">Coiled coil</keyword>
<dbReference type="Proteomes" id="UP000288168">
    <property type="component" value="Unassembled WGS sequence"/>
</dbReference>
<evidence type="ECO:0000256" key="1">
    <source>
        <dbReference type="SAM" id="Coils"/>
    </source>
</evidence>
<evidence type="ECO:0000256" key="2">
    <source>
        <dbReference type="SAM" id="MobiDB-lite"/>
    </source>
</evidence>
<reference evidence="3 4" key="1">
    <citation type="submission" date="2017-06" db="EMBL/GenBank/DDBJ databases">
        <title>Comparative genomic analysis of Ambrosia Fusariam Clade fungi.</title>
        <authorList>
            <person name="Stajich J.E."/>
            <person name="Carrillo J."/>
            <person name="Kijimoto T."/>
            <person name="Eskalen A."/>
            <person name="O'Donnell K."/>
            <person name="Kasson M."/>
        </authorList>
    </citation>
    <scope>NUCLEOTIDE SEQUENCE [LARGE SCALE GENOMIC DNA]</scope>
    <source>
        <strain evidence="3 4">NRRL62584</strain>
    </source>
</reference>
<dbReference type="OrthoDB" id="5108765at2759"/>
<feature type="compositionally biased region" description="Basic and acidic residues" evidence="2">
    <location>
        <begin position="12"/>
        <end position="23"/>
    </location>
</feature>
<feature type="region of interest" description="Disordered" evidence="2">
    <location>
        <begin position="1"/>
        <end position="26"/>
    </location>
</feature>
<accession>A0A428NT66</accession>
<proteinExistence type="predicted"/>
<organism evidence="3 4">
    <name type="scientific">Fusarium duplospermum</name>
    <dbReference type="NCBI Taxonomy" id="1325734"/>
    <lineage>
        <taxon>Eukaryota</taxon>
        <taxon>Fungi</taxon>
        <taxon>Dikarya</taxon>
        <taxon>Ascomycota</taxon>
        <taxon>Pezizomycotina</taxon>
        <taxon>Sordariomycetes</taxon>
        <taxon>Hypocreomycetidae</taxon>
        <taxon>Hypocreales</taxon>
        <taxon>Nectriaceae</taxon>
        <taxon>Fusarium</taxon>
        <taxon>Fusarium solani species complex</taxon>
    </lineage>
</organism>
<feature type="coiled-coil region" evidence="1">
    <location>
        <begin position="46"/>
        <end position="84"/>
    </location>
</feature>
<evidence type="ECO:0000313" key="3">
    <source>
        <dbReference type="EMBL" id="RSL43986.1"/>
    </source>
</evidence>
<sequence length="107" mass="12254">MLPPLRPQDPAQDERPGTGDPRRRGQPFVSLQLSTAGEHPTLRAAYAFLYNEMHQFQDSLENLKRQSRRESEDLRRDVKDLALKTQGVLREVRELKQVISASTNLVS</sequence>
<gene>
    <name evidence="3" type="ORF">CEP54_014872</name>
</gene>
<keyword evidence="4" id="KW-1185">Reference proteome</keyword>
<name>A0A428NT66_9HYPO</name>
<evidence type="ECO:0000313" key="4">
    <source>
        <dbReference type="Proteomes" id="UP000288168"/>
    </source>
</evidence>
<dbReference type="EMBL" id="NKCI01000305">
    <property type="protein sequence ID" value="RSL43986.1"/>
    <property type="molecule type" value="Genomic_DNA"/>
</dbReference>